<comment type="catalytic activity">
    <reaction evidence="10">
        <text>L-threonyl-[protein] + FAD = FMN-L-threonyl-[protein] + AMP + H(+)</text>
        <dbReference type="Rhea" id="RHEA:36847"/>
        <dbReference type="Rhea" id="RHEA-COMP:11060"/>
        <dbReference type="Rhea" id="RHEA-COMP:11061"/>
        <dbReference type="ChEBI" id="CHEBI:15378"/>
        <dbReference type="ChEBI" id="CHEBI:30013"/>
        <dbReference type="ChEBI" id="CHEBI:57692"/>
        <dbReference type="ChEBI" id="CHEBI:74257"/>
        <dbReference type="ChEBI" id="CHEBI:456215"/>
        <dbReference type="EC" id="2.7.1.180"/>
    </reaction>
</comment>
<dbReference type="InterPro" id="IPR024932">
    <property type="entry name" value="ApbE"/>
</dbReference>
<proteinExistence type="predicted"/>
<dbReference type="EC" id="2.7.1.180" evidence="2"/>
<evidence type="ECO:0000256" key="1">
    <source>
        <dbReference type="ARBA" id="ARBA00001946"/>
    </source>
</evidence>
<dbReference type="PANTHER" id="PTHR30040">
    <property type="entry name" value="THIAMINE BIOSYNTHESIS LIPOPROTEIN APBE"/>
    <property type="match status" value="1"/>
</dbReference>
<dbReference type="EMBL" id="CP119321">
    <property type="protein sequence ID" value="WEK12517.1"/>
    <property type="molecule type" value="Genomic_DNA"/>
</dbReference>
<dbReference type="GO" id="GO:0016740">
    <property type="term" value="F:transferase activity"/>
    <property type="evidence" value="ECO:0007669"/>
    <property type="project" value="UniProtKB-KW"/>
</dbReference>
<dbReference type="Proteomes" id="UP001213972">
    <property type="component" value="Chromosome"/>
</dbReference>
<sequence>MSAPTRRVRTAHLMGTVVSVHVFGDLPAVRVDAAIDAFVIGLEEIERVFSTFIDDSDISRLRRGEVGLDEIDPRVRDVLTACREVEKATGGRFSAHWRGAPDPTGYVKGWAVDTAGEEFLAPLLRERGGVAVGVNAGGDLRLWTAADQTWAWRVGIADPTASGAVLATLDVRNGAVATSGTVERGAHIIDPRTGLPATSVRSATVIADTLTTADVWATAGVVAGFDDLSWIADAPARSGIVVAADGRIRRWVGGVEVQREAAGVDALSAVAGSAGFPSAA</sequence>
<protein>
    <recommendedName>
        <fullName evidence="3">FAD:protein FMN transferase</fullName>
        <ecNumber evidence="2">2.7.1.180</ecNumber>
    </recommendedName>
    <alternativeName>
        <fullName evidence="9">Flavin transferase</fullName>
    </alternativeName>
</protein>
<keyword evidence="4" id="KW-0285">Flavoprotein</keyword>
<dbReference type="SUPFAM" id="SSF143631">
    <property type="entry name" value="ApbE-like"/>
    <property type="match status" value="1"/>
</dbReference>
<keyword evidence="5 11" id="KW-0808">Transferase</keyword>
<dbReference type="GO" id="GO:0046872">
    <property type="term" value="F:metal ion binding"/>
    <property type="evidence" value="ECO:0007669"/>
    <property type="project" value="UniProtKB-KW"/>
</dbReference>
<evidence type="ECO:0000256" key="6">
    <source>
        <dbReference type="ARBA" id="ARBA00022723"/>
    </source>
</evidence>
<evidence type="ECO:0000256" key="5">
    <source>
        <dbReference type="ARBA" id="ARBA00022679"/>
    </source>
</evidence>
<evidence type="ECO:0000256" key="10">
    <source>
        <dbReference type="ARBA" id="ARBA00048540"/>
    </source>
</evidence>
<reference evidence="11" key="1">
    <citation type="submission" date="2023-03" db="EMBL/GenBank/DDBJ databases">
        <title>Andean soil-derived lignocellulolytic bacterial consortium as a source of novel taxa and putative plastic-active enzymes.</title>
        <authorList>
            <person name="Diaz-Garcia L."/>
            <person name="Chuvochina M."/>
            <person name="Feuerriegel G."/>
            <person name="Bunk B."/>
            <person name="Sproer C."/>
            <person name="Streit W.R."/>
            <person name="Rodriguez L.M."/>
            <person name="Overmann J."/>
            <person name="Jimenez D.J."/>
        </authorList>
    </citation>
    <scope>NUCLEOTIDE SEQUENCE</scope>
    <source>
        <strain evidence="11">MAG 4610</strain>
    </source>
</reference>
<name>A0AAJ6B300_9MICO</name>
<organism evidence="11 12">
    <name type="scientific">Candidatus Microbacterium phytovorans</name>
    <dbReference type="NCBI Taxonomy" id="3121374"/>
    <lineage>
        <taxon>Bacteria</taxon>
        <taxon>Bacillati</taxon>
        <taxon>Actinomycetota</taxon>
        <taxon>Actinomycetes</taxon>
        <taxon>Micrococcales</taxon>
        <taxon>Microbacteriaceae</taxon>
        <taxon>Microbacterium</taxon>
    </lineage>
</organism>
<dbReference type="AlphaFoldDB" id="A0AAJ6B300"/>
<evidence type="ECO:0000256" key="8">
    <source>
        <dbReference type="ARBA" id="ARBA00022842"/>
    </source>
</evidence>
<dbReference type="Pfam" id="PF02424">
    <property type="entry name" value="ApbE"/>
    <property type="match status" value="2"/>
</dbReference>
<evidence type="ECO:0000256" key="4">
    <source>
        <dbReference type="ARBA" id="ARBA00022630"/>
    </source>
</evidence>
<keyword evidence="6" id="KW-0479">Metal-binding</keyword>
<evidence type="ECO:0000313" key="11">
    <source>
        <dbReference type="EMBL" id="WEK12517.1"/>
    </source>
</evidence>
<dbReference type="InterPro" id="IPR003374">
    <property type="entry name" value="ApbE-like_sf"/>
</dbReference>
<gene>
    <name evidence="11" type="ORF">P0Y48_08505</name>
</gene>
<dbReference type="PANTHER" id="PTHR30040:SF2">
    <property type="entry name" value="FAD:PROTEIN FMN TRANSFERASE"/>
    <property type="match status" value="1"/>
</dbReference>
<keyword evidence="7" id="KW-0274">FAD</keyword>
<dbReference type="Gene3D" id="3.10.520.10">
    <property type="entry name" value="ApbE-like domains"/>
    <property type="match status" value="2"/>
</dbReference>
<keyword evidence="8" id="KW-0460">Magnesium</keyword>
<evidence type="ECO:0000256" key="3">
    <source>
        <dbReference type="ARBA" id="ARBA00016337"/>
    </source>
</evidence>
<evidence type="ECO:0000256" key="7">
    <source>
        <dbReference type="ARBA" id="ARBA00022827"/>
    </source>
</evidence>
<evidence type="ECO:0000256" key="9">
    <source>
        <dbReference type="ARBA" id="ARBA00031306"/>
    </source>
</evidence>
<evidence type="ECO:0000256" key="2">
    <source>
        <dbReference type="ARBA" id="ARBA00011955"/>
    </source>
</evidence>
<accession>A0AAJ6B300</accession>
<evidence type="ECO:0000313" key="12">
    <source>
        <dbReference type="Proteomes" id="UP001213972"/>
    </source>
</evidence>
<comment type="cofactor">
    <cofactor evidence="1">
        <name>Mg(2+)</name>
        <dbReference type="ChEBI" id="CHEBI:18420"/>
    </cofactor>
</comment>